<evidence type="ECO:0000313" key="2">
    <source>
        <dbReference type="EMBL" id="TDP12988.1"/>
    </source>
</evidence>
<gene>
    <name evidence="2" type="ORF">DFR39_101462</name>
</gene>
<organism evidence="2 3">
    <name type="scientific">Roseateles asaccharophilus</name>
    <dbReference type="NCBI Taxonomy" id="582607"/>
    <lineage>
        <taxon>Bacteria</taxon>
        <taxon>Pseudomonadati</taxon>
        <taxon>Pseudomonadota</taxon>
        <taxon>Betaproteobacteria</taxon>
        <taxon>Burkholderiales</taxon>
        <taxon>Sphaerotilaceae</taxon>
        <taxon>Roseateles</taxon>
    </lineage>
</organism>
<reference evidence="2 3" key="1">
    <citation type="submission" date="2019-03" db="EMBL/GenBank/DDBJ databases">
        <title>Genomic Encyclopedia of Type Strains, Phase IV (KMG-IV): sequencing the most valuable type-strain genomes for metagenomic binning, comparative biology and taxonomic classification.</title>
        <authorList>
            <person name="Goeker M."/>
        </authorList>
    </citation>
    <scope>NUCLEOTIDE SEQUENCE [LARGE SCALE GENOMIC DNA]</scope>
    <source>
        <strain evidence="2 3">DSM 25082</strain>
    </source>
</reference>
<keyword evidence="1" id="KW-0732">Signal</keyword>
<name>A0A4R6NBJ4_9BURK</name>
<dbReference type="Pfam" id="PF10001">
    <property type="entry name" value="DUF2242"/>
    <property type="match status" value="1"/>
</dbReference>
<dbReference type="AlphaFoldDB" id="A0A4R6NBJ4"/>
<dbReference type="RefSeq" id="WP_133601912.1">
    <property type="nucleotide sequence ID" value="NZ_JAUFPJ010000001.1"/>
</dbReference>
<dbReference type="Proteomes" id="UP000295357">
    <property type="component" value="Unassembled WGS sequence"/>
</dbReference>
<feature type="signal peptide" evidence="1">
    <location>
        <begin position="1"/>
        <end position="25"/>
    </location>
</feature>
<accession>A0A4R6NBJ4</accession>
<evidence type="ECO:0000256" key="1">
    <source>
        <dbReference type="SAM" id="SignalP"/>
    </source>
</evidence>
<dbReference type="InterPro" id="IPR018718">
    <property type="entry name" value="DUF2242"/>
</dbReference>
<dbReference type="OrthoDB" id="8588389at2"/>
<feature type="chain" id="PRO_5020265534" evidence="1">
    <location>
        <begin position="26"/>
        <end position="207"/>
    </location>
</feature>
<dbReference type="EMBL" id="SNXE01000001">
    <property type="protein sequence ID" value="TDP12988.1"/>
    <property type="molecule type" value="Genomic_DNA"/>
</dbReference>
<sequence length="207" mass="22042">MFSPLFARTGFQLLLLSLLSGCASKISLNPLSPPPPPKPVYQSERFQADETFSRLFDASVDDTCEAARRALLSQGYVLSLANKGMVKGSKGFQPEGEVHVEISFNIVCVPDGSNGQLSTAYVSAQQDRYVLKKSPNSTSIGVSAIGSISVPLSSTQDSLVKVASETIPAGAFYDRFFALMQRLVRELGNGEGGGSTALDGDNSTPQR</sequence>
<comment type="caution">
    <text evidence="2">The sequence shown here is derived from an EMBL/GenBank/DDBJ whole genome shotgun (WGS) entry which is preliminary data.</text>
</comment>
<proteinExistence type="predicted"/>
<evidence type="ECO:0000313" key="3">
    <source>
        <dbReference type="Proteomes" id="UP000295357"/>
    </source>
</evidence>
<protein>
    <submittedName>
        <fullName evidence="2">Uncharacterized protein DUF2242</fullName>
    </submittedName>
</protein>
<keyword evidence="3" id="KW-1185">Reference proteome</keyword>